<keyword evidence="1" id="KW-0812">Transmembrane</keyword>
<reference evidence="3 4" key="1">
    <citation type="submission" date="2024-06" db="EMBL/GenBank/DDBJ databases">
        <title>Sorghum-associated microbial communities from plants grown in Nebraska, USA.</title>
        <authorList>
            <person name="Schachtman D."/>
        </authorList>
    </citation>
    <scope>NUCLEOTIDE SEQUENCE [LARGE SCALE GENOMIC DNA]</scope>
    <source>
        <strain evidence="3 4">2857</strain>
    </source>
</reference>
<gene>
    <name evidence="3" type="ORF">ABIE21_000867</name>
</gene>
<organism evidence="3 4">
    <name type="scientific">Conyzicola nivalis</name>
    <dbReference type="NCBI Taxonomy" id="1477021"/>
    <lineage>
        <taxon>Bacteria</taxon>
        <taxon>Bacillati</taxon>
        <taxon>Actinomycetota</taxon>
        <taxon>Actinomycetes</taxon>
        <taxon>Micrococcales</taxon>
        <taxon>Microbacteriaceae</taxon>
        <taxon>Conyzicola</taxon>
    </lineage>
</organism>
<evidence type="ECO:0000313" key="3">
    <source>
        <dbReference type="EMBL" id="MET4581377.1"/>
    </source>
</evidence>
<dbReference type="EMBL" id="JBEPSJ010000001">
    <property type="protein sequence ID" value="MET4581377.1"/>
    <property type="molecule type" value="Genomic_DNA"/>
</dbReference>
<dbReference type="RefSeq" id="WP_354023552.1">
    <property type="nucleotide sequence ID" value="NZ_JBEPSJ010000001.1"/>
</dbReference>
<evidence type="ECO:0000256" key="1">
    <source>
        <dbReference type="SAM" id="Phobius"/>
    </source>
</evidence>
<evidence type="ECO:0000313" key="4">
    <source>
        <dbReference type="Proteomes" id="UP001549257"/>
    </source>
</evidence>
<keyword evidence="1" id="KW-0472">Membrane</keyword>
<feature type="domain" description="PH" evidence="2">
    <location>
        <begin position="40"/>
        <end position="148"/>
    </location>
</feature>
<keyword evidence="1" id="KW-1133">Transmembrane helix</keyword>
<comment type="caution">
    <text evidence="3">The sequence shown here is derived from an EMBL/GenBank/DDBJ whole genome shotgun (WGS) entry which is preliminary data.</text>
</comment>
<dbReference type="InterPro" id="IPR057446">
    <property type="entry name" value="PH_bac"/>
</dbReference>
<sequence length="166" mass="17820">MDKQVSAAIVIGLIVVFLGLIALGWYTRKRRQRAIAAPQHPPADLGAVLGTFPGFYVATTLADDRFNRVAVHGLGFRARSEVIVAEAGIVVPIAGQRDTFIPRGDITAVAPATWTIDRVVETDGLTMVAWTLAETAVESYFRAENPEAFVAAAVSLAPLTTERDSK</sequence>
<accession>A0ABV2QK93</accession>
<protein>
    <recommendedName>
        <fullName evidence="2">PH domain-containing protein</fullName>
    </recommendedName>
</protein>
<dbReference type="Proteomes" id="UP001549257">
    <property type="component" value="Unassembled WGS sequence"/>
</dbReference>
<evidence type="ECO:0000259" key="2">
    <source>
        <dbReference type="Pfam" id="PF25362"/>
    </source>
</evidence>
<name>A0ABV2QK93_9MICO</name>
<keyword evidence="4" id="KW-1185">Reference proteome</keyword>
<proteinExistence type="predicted"/>
<feature type="transmembrane region" description="Helical" evidence="1">
    <location>
        <begin position="6"/>
        <end position="26"/>
    </location>
</feature>
<dbReference type="Pfam" id="PF25362">
    <property type="entry name" value="bPH_11"/>
    <property type="match status" value="1"/>
</dbReference>